<sequence length="111" mass="12869">MAEYETLLVMIDKRGGSRYRTYNVRQRICDSGLEIFDFPLDRVALRDSHLGCIGYDLIKKLNDIDGIEGVVIRPYSLCVERNIVYSWADIENDILFTIEAAVKKPVEIKRR</sequence>
<dbReference type="AlphaFoldDB" id="A0A1F4XFG9"/>
<evidence type="ECO:0000313" key="1">
    <source>
        <dbReference type="EMBL" id="OGC80412.1"/>
    </source>
</evidence>
<dbReference type="EMBL" id="MEWJ01000015">
    <property type="protein sequence ID" value="OGC80412.1"/>
    <property type="molecule type" value="Genomic_DNA"/>
</dbReference>
<protein>
    <submittedName>
        <fullName evidence="1">Uncharacterized protein</fullName>
    </submittedName>
</protein>
<name>A0A1F4XFG9_UNCKA</name>
<comment type="caution">
    <text evidence="1">The sequence shown here is derived from an EMBL/GenBank/DDBJ whole genome shotgun (WGS) entry which is preliminary data.</text>
</comment>
<organism evidence="1 2">
    <name type="scientific">candidate division WWE3 bacterium RIFOXYD1_FULL_43_17</name>
    <dbReference type="NCBI Taxonomy" id="1802652"/>
    <lineage>
        <taxon>Bacteria</taxon>
        <taxon>Katanobacteria</taxon>
    </lineage>
</organism>
<reference evidence="1 2" key="1">
    <citation type="journal article" date="2016" name="Nat. Commun.">
        <title>Thousands of microbial genomes shed light on interconnected biogeochemical processes in an aquifer system.</title>
        <authorList>
            <person name="Anantharaman K."/>
            <person name="Brown C.T."/>
            <person name="Hug L.A."/>
            <person name="Sharon I."/>
            <person name="Castelle C.J."/>
            <person name="Probst A.J."/>
            <person name="Thomas B.C."/>
            <person name="Singh A."/>
            <person name="Wilkins M.J."/>
            <person name="Karaoz U."/>
            <person name="Brodie E.L."/>
            <person name="Williams K.H."/>
            <person name="Hubbard S.S."/>
            <person name="Banfield J.F."/>
        </authorList>
    </citation>
    <scope>NUCLEOTIDE SEQUENCE [LARGE SCALE GENOMIC DNA]</scope>
</reference>
<evidence type="ECO:0000313" key="2">
    <source>
        <dbReference type="Proteomes" id="UP000177845"/>
    </source>
</evidence>
<accession>A0A1F4XFG9</accession>
<gene>
    <name evidence="1" type="ORF">A3K01_00930</name>
</gene>
<proteinExistence type="predicted"/>
<dbReference type="Proteomes" id="UP000177845">
    <property type="component" value="Unassembled WGS sequence"/>
</dbReference>